<evidence type="ECO:0000256" key="8">
    <source>
        <dbReference type="ARBA" id="ARBA00071654"/>
    </source>
</evidence>
<evidence type="ECO:0000256" key="2">
    <source>
        <dbReference type="ARBA" id="ARBA00011233"/>
    </source>
</evidence>
<comment type="caution">
    <text evidence="12">The sequence shown here is derived from an EMBL/GenBank/DDBJ whole genome shotgun (WGS) entry which is preliminary data.</text>
</comment>
<evidence type="ECO:0000256" key="5">
    <source>
        <dbReference type="ARBA" id="ARBA00022840"/>
    </source>
</evidence>
<dbReference type="AlphaFoldDB" id="A0A2T9YY99"/>
<dbReference type="FunFam" id="1.20.1200.10:FF:000001">
    <property type="entry name" value="Cob(I)yrinic acid a,c-diamide adenosyltransferase"/>
    <property type="match status" value="1"/>
</dbReference>
<dbReference type="InterPro" id="IPR029499">
    <property type="entry name" value="PduO-typ"/>
</dbReference>
<sequence>MADIDNSKQVINTDKNGPASRVKVYTKTGDAGISSLYNGQREPKNHTIFEALGNIDEVSSCIGLASSLLEHGSNDVADIHDFSVFLKRLEIVQCVLQDLCSHIATPRAKKSSTLEQDDISSEEEDNSIVLPFLNGIKNCQDIELWIDEYQSLLPKITKFILPSGAIVSSQLHIARCVCRRAERSLIPLLSDIEKEAYIYLNRLSDFLFVAARYISHVLQVEEKIYIRRE</sequence>
<accession>A0A2T9YY99</accession>
<evidence type="ECO:0000313" key="12">
    <source>
        <dbReference type="EMBL" id="PVU97323.1"/>
    </source>
</evidence>
<organism evidence="12 13">
    <name type="scientific">Smittium simulii</name>
    <dbReference type="NCBI Taxonomy" id="133385"/>
    <lineage>
        <taxon>Eukaryota</taxon>
        <taxon>Fungi</taxon>
        <taxon>Fungi incertae sedis</taxon>
        <taxon>Zoopagomycota</taxon>
        <taxon>Kickxellomycotina</taxon>
        <taxon>Harpellomycetes</taxon>
        <taxon>Harpellales</taxon>
        <taxon>Legeriomycetaceae</taxon>
        <taxon>Smittium</taxon>
    </lineage>
</organism>
<dbReference type="Proteomes" id="UP000245383">
    <property type="component" value="Unassembled WGS sequence"/>
</dbReference>
<dbReference type="Gene3D" id="1.20.1200.10">
    <property type="entry name" value="Cobalamin adenosyltransferase-like"/>
    <property type="match status" value="1"/>
</dbReference>
<dbReference type="PANTHER" id="PTHR12213">
    <property type="entry name" value="CORRINOID ADENOSYLTRANSFERASE"/>
    <property type="match status" value="1"/>
</dbReference>
<dbReference type="PANTHER" id="PTHR12213:SF0">
    <property type="entry name" value="CORRINOID ADENOSYLTRANSFERASE MMAB"/>
    <property type="match status" value="1"/>
</dbReference>
<dbReference type="NCBIfam" id="TIGR00636">
    <property type="entry name" value="PduO_Nterm"/>
    <property type="match status" value="1"/>
</dbReference>
<evidence type="ECO:0000256" key="4">
    <source>
        <dbReference type="ARBA" id="ARBA00022741"/>
    </source>
</evidence>
<dbReference type="GO" id="GO:0005524">
    <property type="term" value="F:ATP binding"/>
    <property type="evidence" value="ECO:0007669"/>
    <property type="project" value="UniProtKB-UniRule"/>
</dbReference>
<gene>
    <name evidence="12" type="ORF">BB561_000648</name>
</gene>
<dbReference type="Pfam" id="PF01923">
    <property type="entry name" value="Cob_adeno_trans"/>
    <property type="match status" value="1"/>
</dbReference>
<proteinExistence type="inferred from homology"/>
<evidence type="ECO:0000256" key="7">
    <source>
        <dbReference type="ARBA" id="ARBA00056747"/>
    </source>
</evidence>
<dbReference type="EMBL" id="MBFR01000014">
    <property type="protein sequence ID" value="PVU97323.1"/>
    <property type="molecule type" value="Genomic_DNA"/>
</dbReference>
<evidence type="ECO:0000313" key="13">
    <source>
        <dbReference type="Proteomes" id="UP000245383"/>
    </source>
</evidence>
<dbReference type="InterPro" id="IPR036451">
    <property type="entry name" value="CblAdoTrfase-like_sf"/>
</dbReference>
<protein>
    <recommendedName>
        <fullName evidence="8">Corrinoid adenosyltransferase MMAB</fullName>
    </recommendedName>
    <alternativeName>
        <fullName evidence="9">ATP:co(I)rrinoid adenosyltransferase MMAB</fullName>
    </alternativeName>
</protein>
<keyword evidence="3 10" id="KW-0808">Transferase</keyword>
<evidence type="ECO:0000259" key="11">
    <source>
        <dbReference type="Pfam" id="PF01923"/>
    </source>
</evidence>
<evidence type="ECO:0000256" key="9">
    <source>
        <dbReference type="ARBA" id="ARBA00075216"/>
    </source>
</evidence>
<dbReference type="GO" id="GO:0009235">
    <property type="term" value="P:cobalamin metabolic process"/>
    <property type="evidence" value="ECO:0007669"/>
    <property type="project" value="UniProtKB-ARBA"/>
</dbReference>
<comment type="similarity">
    <text evidence="1 10">Belongs to the Cob(I)alamin adenosyltransferase family.</text>
</comment>
<evidence type="ECO:0000256" key="6">
    <source>
        <dbReference type="ARBA" id="ARBA00051988"/>
    </source>
</evidence>
<keyword evidence="13" id="KW-1185">Reference proteome</keyword>
<dbReference type="GO" id="GO:0008817">
    <property type="term" value="F:corrinoid adenosyltransferase activity"/>
    <property type="evidence" value="ECO:0007669"/>
    <property type="project" value="UniProtKB-ARBA"/>
</dbReference>
<name>A0A2T9YY99_9FUNG</name>
<comment type="catalytic activity">
    <reaction evidence="6">
        <text>cob(I)alamin-[corrinoid adenosyltransferase] + ATP = apo-[corrinoid adenosyltransferase] + adenosylcob(III)alamin + triphosphate</text>
        <dbReference type="Rhea" id="RHEA:56796"/>
        <dbReference type="Rhea" id="RHEA-COMP:14743"/>
        <dbReference type="Rhea" id="RHEA-COMP:14744"/>
        <dbReference type="ChEBI" id="CHEBI:18036"/>
        <dbReference type="ChEBI" id="CHEBI:18408"/>
        <dbReference type="ChEBI" id="CHEBI:30616"/>
        <dbReference type="ChEBI" id="CHEBI:60488"/>
        <dbReference type="ChEBI" id="CHEBI:83228"/>
    </reaction>
    <physiologicalReaction direction="left-to-right" evidence="6">
        <dbReference type="Rhea" id="RHEA:56797"/>
    </physiologicalReaction>
</comment>
<evidence type="ECO:0000256" key="3">
    <source>
        <dbReference type="ARBA" id="ARBA00022679"/>
    </source>
</evidence>
<dbReference type="InterPro" id="IPR016030">
    <property type="entry name" value="CblAdoTrfase-like"/>
</dbReference>
<evidence type="ECO:0000256" key="10">
    <source>
        <dbReference type="RuleBase" id="RU366026"/>
    </source>
</evidence>
<dbReference type="OrthoDB" id="549173at2759"/>
<keyword evidence="4 10" id="KW-0547">Nucleotide-binding</keyword>
<evidence type="ECO:0000256" key="1">
    <source>
        <dbReference type="ARBA" id="ARBA00007487"/>
    </source>
</evidence>
<dbReference type="STRING" id="133385.A0A2T9YY99"/>
<comment type="subunit">
    <text evidence="2">Homotrimer.</text>
</comment>
<comment type="function">
    <text evidence="7">Converts cob(I)alamin to adenosylcobalamin (adenosylcob(III)alamin), a coenzyme for methylmalonyl-CoA mutase, therefore participates in the final step of the vitamin B12 conversion. Generates adenosylcobalamin (AdoCbl) and directly delivers the cofactor to MUT in a transfer that is stimulated by ATP-binding to MMAB and gated by MMAA.</text>
</comment>
<reference evidence="12 13" key="1">
    <citation type="journal article" date="2018" name="MBio">
        <title>Comparative Genomics Reveals the Core Gene Toolbox for the Fungus-Insect Symbiosis.</title>
        <authorList>
            <person name="Wang Y."/>
            <person name="Stata M."/>
            <person name="Wang W."/>
            <person name="Stajich J.E."/>
            <person name="White M.M."/>
            <person name="Moncalvo J.M."/>
        </authorList>
    </citation>
    <scope>NUCLEOTIDE SEQUENCE [LARGE SCALE GENOMIC DNA]</scope>
    <source>
        <strain evidence="12 13">SWE-8-4</strain>
    </source>
</reference>
<keyword evidence="5 10" id="KW-0067">ATP-binding</keyword>
<feature type="domain" description="Cobalamin adenosyltransferase-like" evidence="11">
    <location>
        <begin position="24"/>
        <end position="214"/>
    </location>
</feature>
<dbReference type="SUPFAM" id="SSF89028">
    <property type="entry name" value="Cobalamin adenosyltransferase-like"/>
    <property type="match status" value="1"/>
</dbReference>